<feature type="domain" description="CMP/dCMP-type deaminase" evidence="6">
    <location>
        <begin position="275"/>
        <end position="452"/>
    </location>
</feature>
<dbReference type="AlphaFoldDB" id="B8IDK8"/>
<keyword evidence="8" id="KW-1185">Reference proteome</keyword>
<dbReference type="KEGG" id="mno:Mnod_0542"/>
<dbReference type="InterPro" id="IPR016192">
    <property type="entry name" value="APOBEC/CMP_deaminase_Zn-bd"/>
</dbReference>
<keyword evidence="2" id="KW-0479">Metal-binding</keyword>
<reference evidence="7 8" key="1">
    <citation type="submission" date="2009-01" db="EMBL/GenBank/DDBJ databases">
        <title>Complete sequence of chromosome of Methylobacterium nodulans ORS 2060.</title>
        <authorList>
            <consortium name="US DOE Joint Genome Institute"/>
            <person name="Lucas S."/>
            <person name="Copeland A."/>
            <person name="Lapidus A."/>
            <person name="Glavina del Rio T."/>
            <person name="Dalin E."/>
            <person name="Tice H."/>
            <person name="Bruce D."/>
            <person name="Goodwin L."/>
            <person name="Pitluck S."/>
            <person name="Sims D."/>
            <person name="Brettin T."/>
            <person name="Detter J.C."/>
            <person name="Han C."/>
            <person name="Larimer F."/>
            <person name="Land M."/>
            <person name="Hauser L."/>
            <person name="Kyrpides N."/>
            <person name="Ivanova N."/>
            <person name="Marx C.J."/>
            <person name="Richardson P."/>
        </authorList>
    </citation>
    <scope>NUCLEOTIDE SEQUENCE [LARGE SCALE GENOMIC DNA]</scope>
    <source>
        <strain evidence="8">LMG 21967 / CNCM I-2342 / ORS 2060</strain>
    </source>
</reference>
<evidence type="ECO:0000256" key="1">
    <source>
        <dbReference type="ARBA" id="ARBA00006576"/>
    </source>
</evidence>
<dbReference type="EMBL" id="CP001349">
    <property type="protein sequence ID" value="ACL55580.1"/>
    <property type="molecule type" value="Genomic_DNA"/>
</dbReference>
<feature type="compositionally biased region" description="Polar residues" evidence="5">
    <location>
        <begin position="498"/>
        <end position="509"/>
    </location>
</feature>
<dbReference type="PROSITE" id="PS00903">
    <property type="entry name" value="CYT_DCMP_DEAMINASES_1"/>
    <property type="match status" value="1"/>
</dbReference>
<keyword evidence="3" id="KW-0378">Hydrolase</keyword>
<evidence type="ECO:0000259" key="6">
    <source>
        <dbReference type="PROSITE" id="PS51747"/>
    </source>
</evidence>
<dbReference type="GO" id="GO:0004132">
    <property type="term" value="F:dCMP deaminase activity"/>
    <property type="evidence" value="ECO:0007669"/>
    <property type="project" value="TreeGrafter"/>
</dbReference>
<comment type="similarity">
    <text evidence="1">Belongs to the cytidine and deoxycytidylate deaminase family.</text>
</comment>
<evidence type="ECO:0000313" key="8">
    <source>
        <dbReference type="Proteomes" id="UP000008207"/>
    </source>
</evidence>
<dbReference type="NCBIfam" id="NF041025">
    <property type="entry name" value="antiphage_deaminase"/>
    <property type="match status" value="1"/>
</dbReference>
<dbReference type="InterPro" id="IPR015517">
    <property type="entry name" value="dCMP_deaminase-rel"/>
</dbReference>
<accession>B8IDK8</accession>
<sequence>MAASMALGVAPWGLSAGRIADPLTVTVLPNCKRLVKSMVATVPEIKFPEIIIGIVAPIGAEVNACVREFVKYFKKAEYEVVEIKVTDVFRKLKNYIEPTTNLEEAPLFVRYDIYTSYGNQLRSEFSDDILAATSLGRIVKSRPNLPRQHGQRAFERVVYIVHQFKRKEEIDLFRAVYGRLFFQVSVYSRRGARVDYLAQRFANSDNSANPNMYRYHAENLVQRDENEKDEHGQKVSKVFHDADFIINSDIRSPSIENQIIRFCDLLFGSNSISPTKVEYGMFIAKAAALRTLDLSRQVGAAIFTNNGEIVSMGSNEVPKGQGGTYWGDDGLDDREYVREHDSNDRRKLEILSEITGILNLKIEDVMKIKGIRDSQFMDALEYGRIVHAEILAISDAARLGRSTHDTVLYCTTFPCHMCAKHIVASGVKKVVFLEPYPKSLVADLHSDSISIENSDRGRYEDFQAVDFEHFHGITPRRYRELFERGKRKDDNGKFRQWNKGNLPSPQPNLGVNVPFYQQIEKLIFEDYLGGQLKNKGIDPSVLDPETSGGESASTSSTDAPQDVSGKFLQL</sequence>
<feature type="region of interest" description="Disordered" evidence="5">
    <location>
        <begin position="536"/>
        <end position="570"/>
    </location>
</feature>
<protein>
    <submittedName>
        <fullName evidence="7">CMP/dCMP deaminase zinc-binding</fullName>
    </submittedName>
</protein>
<dbReference type="GO" id="GO:0005737">
    <property type="term" value="C:cytoplasm"/>
    <property type="evidence" value="ECO:0007669"/>
    <property type="project" value="TreeGrafter"/>
</dbReference>
<dbReference type="RefSeq" id="WP_015927290.1">
    <property type="nucleotide sequence ID" value="NC_011894.1"/>
</dbReference>
<dbReference type="InterPro" id="IPR002125">
    <property type="entry name" value="CMP_dCMP_dom"/>
</dbReference>
<evidence type="ECO:0000256" key="4">
    <source>
        <dbReference type="ARBA" id="ARBA00022833"/>
    </source>
</evidence>
<evidence type="ECO:0000256" key="2">
    <source>
        <dbReference type="ARBA" id="ARBA00022723"/>
    </source>
</evidence>
<dbReference type="STRING" id="460265.Mnod_0542"/>
<dbReference type="Gene3D" id="3.40.140.10">
    <property type="entry name" value="Cytidine Deaminase, domain 2"/>
    <property type="match status" value="1"/>
</dbReference>
<dbReference type="PANTHER" id="PTHR11086">
    <property type="entry name" value="DEOXYCYTIDYLATE DEAMINASE-RELATED"/>
    <property type="match status" value="1"/>
</dbReference>
<evidence type="ECO:0000313" key="7">
    <source>
        <dbReference type="EMBL" id="ACL55580.1"/>
    </source>
</evidence>
<dbReference type="GO" id="GO:0008270">
    <property type="term" value="F:zinc ion binding"/>
    <property type="evidence" value="ECO:0007669"/>
    <property type="project" value="InterPro"/>
</dbReference>
<dbReference type="PROSITE" id="PS51747">
    <property type="entry name" value="CYT_DCMP_DEAMINASES_2"/>
    <property type="match status" value="1"/>
</dbReference>
<evidence type="ECO:0000256" key="5">
    <source>
        <dbReference type="SAM" id="MobiDB-lite"/>
    </source>
</evidence>
<dbReference type="PANTHER" id="PTHR11086:SF18">
    <property type="entry name" value="DEOXYCYTIDYLATE DEAMINASE"/>
    <property type="match status" value="1"/>
</dbReference>
<gene>
    <name evidence="7" type="ordered locus">Mnod_0542</name>
</gene>
<keyword evidence="4" id="KW-0862">Zinc</keyword>
<dbReference type="InterPro" id="IPR027417">
    <property type="entry name" value="P-loop_NTPase"/>
</dbReference>
<dbReference type="HOGENOM" id="CLU_029260_0_0_5"/>
<evidence type="ECO:0000256" key="3">
    <source>
        <dbReference type="ARBA" id="ARBA00022801"/>
    </source>
</evidence>
<dbReference type="OrthoDB" id="9788517at2"/>
<dbReference type="InterPro" id="IPR016193">
    <property type="entry name" value="Cytidine_deaminase-like"/>
</dbReference>
<dbReference type="eggNOG" id="COG2131">
    <property type="taxonomic scope" value="Bacteria"/>
</dbReference>
<feature type="region of interest" description="Disordered" evidence="5">
    <location>
        <begin position="490"/>
        <end position="509"/>
    </location>
</feature>
<feature type="compositionally biased region" description="Low complexity" evidence="5">
    <location>
        <begin position="545"/>
        <end position="557"/>
    </location>
</feature>
<organism evidence="7 8">
    <name type="scientific">Methylobacterium nodulans (strain LMG 21967 / CNCM I-2342 / ORS 2060)</name>
    <dbReference type="NCBI Taxonomy" id="460265"/>
    <lineage>
        <taxon>Bacteria</taxon>
        <taxon>Pseudomonadati</taxon>
        <taxon>Pseudomonadota</taxon>
        <taxon>Alphaproteobacteria</taxon>
        <taxon>Hyphomicrobiales</taxon>
        <taxon>Methylobacteriaceae</taxon>
        <taxon>Methylobacterium</taxon>
    </lineage>
</organism>
<dbReference type="Pfam" id="PF00383">
    <property type="entry name" value="dCMP_cyt_deam_1"/>
    <property type="match status" value="1"/>
</dbReference>
<name>B8IDK8_METNO</name>
<dbReference type="Gene3D" id="3.40.50.300">
    <property type="entry name" value="P-loop containing nucleotide triphosphate hydrolases"/>
    <property type="match status" value="1"/>
</dbReference>
<dbReference type="Proteomes" id="UP000008207">
    <property type="component" value="Chromosome"/>
</dbReference>
<proteinExistence type="inferred from homology"/>
<dbReference type="SUPFAM" id="SSF53927">
    <property type="entry name" value="Cytidine deaminase-like"/>
    <property type="match status" value="1"/>
</dbReference>